<organism evidence="3 4">
    <name type="scientific">Cryptotermes secundus</name>
    <dbReference type="NCBI Taxonomy" id="105785"/>
    <lineage>
        <taxon>Eukaryota</taxon>
        <taxon>Metazoa</taxon>
        <taxon>Ecdysozoa</taxon>
        <taxon>Arthropoda</taxon>
        <taxon>Hexapoda</taxon>
        <taxon>Insecta</taxon>
        <taxon>Pterygota</taxon>
        <taxon>Neoptera</taxon>
        <taxon>Polyneoptera</taxon>
        <taxon>Dictyoptera</taxon>
        <taxon>Blattodea</taxon>
        <taxon>Blattoidea</taxon>
        <taxon>Termitoidae</taxon>
        <taxon>Kalotermitidae</taxon>
        <taxon>Cryptotermitinae</taxon>
        <taxon>Cryptotermes</taxon>
    </lineage>
</organism>
<dbReference type="Proteomes" id="UP000235965">
    <property type="component" value="Unassembled WGS sequence"/>
</dbReference>
<dbReference type="STRING" id="105785.A0A2J7Q1L2"/>
<dbReference type="InterPro" id="IPR005024">
    <property type="entry name" value="Snf7_fam"/>
</dbReference>
<name>A0A2J7Q1L2_9NEOP</name>
<comment type="similarity">
    <text evidence="1">Belongs to the SNF7 family.</text>
</comment>
<keyword evidence="4" id="KW-1185">Reference proteome</keyword>
<dbReference type="AlphaFoldDB" id="A0A2J7Q1L2"/>
<protein>
    <recommendedName>
        <fullName evidence="5">Charged multivesicular body protein 6</fullName>
    </recommendedName>
</protein>
<dbReference type="Pfam" id="PF03357">
    <property type="entry name" value="Snf7"/>
    <property type="match status" value="1"/>
</dbReference>
<accession>A0A2J7Q1L2</accession>
<feature type="coiled-coil region" evidence="2">
    <location>
        <begin position="18"/>
        <end position="45"/>
    </location>
</feature>
<evidence type="ECO:0000256" key="2">
    <source>
        <dbReference type="SAM" id="Coils"/>
    </source>
</evidence>
<reference evidence="3 4" key="1">
    <citation type="submission" date="2017-12" db="EMBL/GenBank/DDBJ databases">
        <title>Hemimetabolous genomes reveal molecular basis of termite eusociality.</title>
        <authorList>
            <person name="Harrison M.C."/>
            <person name="Jongepier E."/>
            <person name="Robertson H.M."/>
            <person name="Arning N."/>
            <person name="Bitard-Feildel T."/>
            <person name="Chao H."/>
            <person name="Childers C.P."/>
            <person name="Dinh H."/>
            <person name="Doddapaneni H."/>
            <person name="Dugan S."/>
            <person name="Gowin J."/>
            <person name="Greiner C."/>
            <person name="Han Y."/>
            <person name="Hu H."/>
            <person name="Hughes D.S.T."/>
            <person name="Huylmans A.-K."/>
            <person name="Kemena C."/>
            <person name="Kremer L.P.M."/>
            <person name="Lee S.L."/>
            <person name="Lopez-Ezquerra A."/>
            <person name="Mallet L."/>
            <person name="Monroy-Kuhn J.M."/>
            <person name="Moser A."/>
            <person name="Murali S.C."/>
            <person name="Muzny D.M."/>
            <person name="Otani S."/>
            <person name="Piulachs M.-D."/>
            <person name="Poelchau M."/>
            <person name="Qu J."/>
            <person name="Schaub F."/>
            <person name="Wada-Katsumata A."/>
            <person name="Worley K.C."/>
            <person name="Xie Q."/>
            <person name="Ylla G."/>
            <person name="Poulsen M."/>
            <person name="Gibbs R.A."/>
            <person name="Schal C."/>
            <person name="Richards S."/>
            <person name="Belles X."/>
            <person name="Korb J."/>
            <person name="Bornberg-Bauer E."/>
        </authorList>
    </citation>
    <scope>NUCLEOTIDE SEQUENCE [LARGE SCALE GENOMIC DNA]</scope>
    <source>
        <tissue evidence="3">Whole body</tissue>
    </source>
</reference>
<evidence type="ECO:0000256" key="1">
    <source>
        <dbReference type="ARBA" id="ARBA00006190"/>
    </source>
</evidence>
<dbReference type="InParanoid" id="A0A2J7Q1L2"/>
<proteinExistence type="inferred from homology"/>
<gene>
    <name evidence="3" type="ORF">B7P43_G15072</name>
</gene>
<evidence type="ECO:0000313" key="4">
    <source>
        <dbReference type="Proteomes" id="UP000235965"/>
    </source>
</evidence>
<dbReference type="GO" id="GO:0007034">
    <property type="term" value="P:vacuolar transport"/>
    <property type="evidence" value="ECO:0007669"/>
    <property type="project" value="InterPro"/>
</dbReference>
<evidence type="ECO:0000313" key="3">
    <source>
        <dbReference type="EMBL" id="PNF22478.1"/>
    </source>
</evidence>
<dbReference type="EMBL" id="NEVH01019395">
    <property type="protein sequence ID" value="PNF22478.1"/>
    <property type="molecule type" value="Genomic_DNA"/>
</dbReference>
<sequence length="101" mass="12158">MGMLCSKCKTPRSRVTEYDKALLQRKQQRDNIKKYQKKIEENLQNDRQLARKLLKDGQRDHAKIVLRRTKWQEQILQKTECRLNTLERLLTNMELSQIICS</sequence>
<dbReference type="OrthoDB" id="441172at2759"/>
<keyword evidence="2" id="KW-0175">Coiled coil</keyword>
<evidence type="ECO:0008006" key="5">
    <source>
        <dbReference type="Google" id="ProtNLM"/>
    </source>
</evidence>
<comment type="caution">
    <text evidence="3">The sequence shown here is derived from an EMBL/GenBank/DDBJ whole genome shotgun (WGS) entry which is preliminary data.</text>
</comment>